<comment type="caution">
    <text evidence="1">The sequence shown here is derived from an EMBL/GenBank/DDBJ whole genome shotgun (WGS) entry which is preliminary data.</text>
</comment>
<dbReference type="EMBL" id="JBHSLL010000012">
    <property type="protein sequence ID" value="MFC5385295.1"/>
    <property type="molecule type" value="Genomic_DNA"/>
</dbReference>
<name>A0ABW0GUJ1_9HYPH</name>
<evidence type="ECO:0008006" key="3">
    <source>
        <dbReference type="Google" id="ProtNLM"/>
    </source>
</evidence>
<evidence type="ECO:0000313" key="1">
    <source>
        <dbReference type="EMBL" id="MFC5385295.1"/>
    </source>
</evidence>
<dbReference type="RefSeq" id="WP_378228215.1">
    <property type="nucleotide sequence ID" value="NZ_JBHSLL010000012.1"/>
</dbReference>
<dbReference type="Proteomes" id="UP001596016">
    <property type="component" value="Unassembled WGS sequence"/>
</dbReference>
<protein>
    <recommendedName>
        <fullName evidence="3">TNase-like domain-containing protein</fullName>
    </recommendedName>
</protein>
<proteinExistence type="predicted"/>
<organism evidence="1 2">
    <name type="scientific">Aquamicrobium segne</name>
    <dbReference type="NCBI Taxonomy" id="469547"/>
    <lineage>
        <taxon>Bacteria</taxon>
        <taxon>Pseudomonadati</taxon>
        <taxon>Pseudomonadota</taxon>
        <taxon>Alphaproteobacteria</taxon>
        <taxon>Hyphomicrobiales</taxon>
        <taxon>Phyllobacteriaceae</taxon>
        <taxon>Aquamicrobium</taxon>
    </lineage>
</organism>
<evidence type="ECO:0000313" key="2">
    <source>
        <dbReference type="Proteomes" id="UP001596016"/>
    </source>
</evidence>
<gene>
    <name evidence="1" type="ORF">ACFPLB_04845</name>
</gene>
<accession>A0ABW0GUJ1</accession>
<reference evidence="2" key="1">
    <citation type="journal article" date="2019" name="Int. J. Syst. Evol. Microbiol.">
        <title>The Global Catalogue of Microorganisms (GCM) 10K type strain sequencing project: providing services to taxonomists for standard genome sequencing and annotation.</title>
        <authorList>
            <consortium name="The Broad Institute Genomics Platform"/>
            <consortium name="The Broad Institute Genome Sequencing Center for Infectious Disease"/>
            <person name="Wu L."/>
            <person name="Ma J."/>
        </authorList>
    </citation>
    <scope>NUCLEOTIDE SEQUENCE [LARGE SCALE GENOMIC DNA]</scope>
    <source>
        <strain evidence="2">CGMCC 4.1415</strain>
    </source>
</reference>
<sequence>MNRKKIVFLILAVLGFAVFILSLLSTQERRRPDQNAPKTAEALVFSGKLDIRTLDDLRIGGRKILLCGVAFKKPRNLEALAREQARKVYQGKTFECVQVGGATPCDGRAASTFGDAIVAQCRAADGGDLAEQLSKDGYLCDLPAQSGGLYRAC</sequence>
<keyword evidence="2" id="KW-1185">Reference proteome</keyword>